<evidence type="ECO:0000313" key="4">
    <source>
        <dbReference type="Proteomes" id="UP000597656"/>
    </source>
</evidence>
<protein>
    <recommendedName>
        <fullName evidence="5">DUF222 domain-containing protein</fullName>
    </recommendedName>
</protein>
<feature type="compositionally biased region" description="Basic and acidic residues" evidence="1">
    <location>
        <begin position="429"/>
        <end position="451"/>
    </location>
</feature>
<keyword evidence="2" id="KW-0812">Transmembrane</keyword>
<comment type="caution">
    <text evidence="3">The sequence shown here is derived from an EMBL/GenBank/DDBJ whole genome shotgun (WGS) entry which is preliminary data.</text>
</comment>
<keyword evidence="4" id="KW-1185">Reference proteome</keyword>
<name>A0ABQ2HR70_9PSEU</name>
<dbReference type="RefSeq" id="WP_189155067.1">
    <property type="nucleotide sequence ID" value="NZ_BMNC01000003.1"/>
</dbReference>
<sequence length="451" mass="47829">MSGGGIMLAPVVLPAVAAGAVVLVGAVVVAGAAVLVVRGANAAIEGGVRAIADAGERTEAEIASIEARAEDTLRWQAAAADVVAINARIRLLHERVVAAGIPMTVPQPLRLTASKNPAELGRLAAQAQDALAQAQAALDRRLPRPRLGLFSAPNPAVAAAVDGTLDAYEEVLRSRYAAVAAPRPAVAAPAVSPDEVHRVLGLLDPDAGDDDRTAVLTLAAKVARSEADGDVYCEELRRRVTEDINPKIARRRLAATWLQTMETGPLPDALAEARITPPISVGDAAEALRRVVSGDEDLTPQTRAEAVQAMAWLEDKADQVLALRATQHCLEEQGYEVVGTFDARNAVGLKVAKAEWGGQHNGTVWVDEKRTVHSRLHRPEGATGDAARARDRERCAEFADDLEQVGAHVSSTGTNVTVRMNRDMPVAQESRHDDGRGDEISRPDEKARKLK</sequence>
<dbReference type="EMBL" id="BMNC01000003">
    <property type="protein sequence ID" value="GGM89262.1"/>
    <property type="molecule type" value="Genomic_DNA"/>
</dbReference>
<feature type="transmembrane region" description="Helical" evidence="2">
    <location>
        <begin position="12"/>
        <end position="37"/>
    </location>
</feature>
<evidence type="ECO:0008006" key="5">
    <source>
        <dbReference type="Google" id="ProtNLM"/>
    </source>
</evidence>
<reference evidence="4" key="1">
    <citation type="journal article" date="2019" name="Int. J. Syst. Evol. Microbiol.">
        <title>The Global Catalogue of Microorganisms (GCM) 10K type strain sequencing project: providing services to taxonomists for standard genome sequencing and annotation.</title>
        <authorList>
            <consortium name="The Broad Institute Genomics Platform"/>
            <consortium name="The Broad Institute Genome Sequencing Center for Infectious Disease"/>
            <person name="Wu L."/>
            <person name="Ma J."/>
        </authorList>
    </citation>
    <scope>NUCLEOTIDE SEQUENCE [LARGE SCALE GENOMIC DNA]</scope>
    <source>
        <strain evidence="4">CGMCC 4.7319</strain>
    </source>
</reference>
<evidence type="ECO:0000256" key="1">
    <source>
        <dbReference type="SAM" id="MobiDB-lite"/>
    </source>
</evidence>
<organism evidence="3 4">
    <name type="scientific">Lentzea pudingi</name>
    <dbReference type="NCBI Taxonomy" id="1789439"/>
    <lineage>
        <taxon>Bacteria</taxon>
        <taxon>Bacillati</taxon>
        <taxon>Actinomycetota</taxon>
        <taxon>Actinomycetes</taxon>
        <taxon>Pseudonocardiales</taxon>
        <taxon>Pseudonocardiaceae</taxon>
        <taxon>Lentzea</taxon>
    </lineage>
</organism>
<evidence type="ECO:0000256" key="2">
    <source>
        <dbReference type="SAM" id="Phobius"/>
    </source>
</evidence>
<dbReference type="Proteomes" id="UP000597656">
    <property type="component" value="Unassembled WGS sequence"/>
</dbReference>
<feature type="region of interest" description="Disordered" evidence="1">
    <location>
        <begin position="421"/>
        <end position="451"/>
    </location>
</feature>
<gene>
    <name evidence="3" type="ORF">GCM10011609_27640</name>
</gene>
<keyword evidence="2" id="KW-1133">Transmembrane helix</keyword>
<accession>A0ABQ2HR70</accession>
<keyword evidence="2" id="KW-0472">Membrane</keyword>
<evidence type="ECO:0000313" key="3">
    <source>
        <dbReference type="EMBL" id="GGM89262.1"/>
    </source>
</evidence>
<proteinExistence type="predicted"/>